<reference evidence="4 5" key="1">
    <citation type="submission" date="2016-10" db="EMBL/GenBank/DDBJ databases">
        <authorList>
            <person name="de Groot N.N."/>
        </authorList>
    </citation>
    <scope>NUCLEOTIDE SEQUENCE [LARGE SCALE GENOMIC DNA]</scope>
    <source>
        <strain evidence="4 5">DSM 19981</strain>
    </source>
</reference>
<feature type="coiled-coil region" evidence="1">
    <location>
        <begin position="195"/>
        <end position="222"/>
    </location>
</feature>
<feature type="signal peptide" evidence="3">
    <location>
        <begin position="1"/>
        <end position="20"/>
    </location>
</feature>
<proteinExistence type="predicted"/>
<organism evidence="4 5">
    <name type="scientific">Falsiroseomonas stagni DSM 19981</name>
    <dbReference type="NCBI Taxonomy" id="1123062"/>
    <lineage>
        <taxon>Bacteria</taxon>
        <taxon>Pseudomonadati</taxon>
        <taxon>Pseudomonadota</taxon>
        <taxon>Alphaproteobacteria</taxon>
        <taxon>Acetobacterales</taxon>
        <taxon>Roseomonadaceae</taxon>
        <taxon>Falsiroseomonas</taxon>
    </lineage>
</organism>
<dbReference type="AlphaFoldDB" id="A0A1I4CQI3"/>
<dbReference type="RefSeq" id="WP_092961536.1">
    <property type="nucleotide sequence ID" value="NZ_FOSQ01000008.1"/>
</dbReference>
<feature type="compositionally biased region" description="Polar residues" evidence="2">
    <location>
        <begin position="361"/>
        <end position="375"/>
    </location>
</feature>
<name>A0A1I4CQI3_9PROT</name>
<dbReference type="STRING" id="1123062.SAMN02745775_10876"/>
<evidence type="ECO:0000256" key="2">
    <source>
        <dbReference type="SAM" id="MobiDB-lite"/>
    </source>
</evidence>
<gene>
    <name evidence="4" type="ORF">SAMN02745775_10876</name>
</gene>
<evidence type="ECO:0000256" key="3">
    <source>
        <dbReference type="SAM" id="SignalP"/>
    </source>
</evidence>
<feature type="region of interest" description="Disordered" evidence="2">
    <location>
        <begin position="356"/>
        <end position="380"/>
    </location>
</feature>
<keyword evidence="3" id="KW-0732">Signal</keyword>
<dbReference type="OrthoDB" id="7367020at2"/>
<feature type="chain" id="PRO_5011767833" evidence="3">
    <location>
        <begin position="21"/>
        <end position="434"/>
    </location>
</feature>
<keyword evidence="1" id="KW-0175">Coiled coil</keyword>
<keyword evidence="5" id="KW-1185">Reference proteome</keyword>
<dbReference type="EMBL" id="FOSQ01000008">
    <property type="protein sequence ID" value="SFK83023.1"/>
    <property type="molecule type" value="Genomic_DNA"/>
</dbReference>
<feature type="compositionally biased region" description="Basic and acidic residues" evidence="2">
    <location>
        <begin position="250"/>
        <end position="267"/>
    </location>
</feature>
<protein>
    <submittedName>
        <fullName evidence="4">Uncharacterized protein</fullName>
    </submittedName>
</protein>
<dbReference type="Proteomes" id="UP000199473">
    <property type="component" value="Unassembled WGS sequence"/>
</dbReference>
<evidence type="ECO:0000313" key="5">
    <source>
        <dbReference type="Proteomes" id="UP000199473"/>
    </source>
</evidence>
<feature type="region of interest" description="Disordered" evidence="2">
    <location>
        <begin position="399"/>
        <end position="434"/>
    </location>
</feature>
<evidence type="ECO:0000256" key="1">
    <source>
        <dbReference type="SAM" id="Coils"/>
    </source>
</evidence>
<feature type="region of interest" description="Disordered" evidence="2">
    <location>
        <begin position="241"/>
        <end position="304"/>
    </location>
</feature>
<accession>A0A1I4CQI3</accession>
<feature type="compositionally biased region" description="Low complexity" evidence="2">
    <location>
        <begin position="274"/>
        <end position="304"/>
    </location>
</feature>
<evidence type="ECO:0000313" key="4">
    <source>
        <dbReference type="EMBL" id="SFK83023.1"/>
    </source>
</evidence>
<dbReference type="PROSITE" id="PS51257">
    <property type="entry name" value="PROKAR_LIPOPROTEIN"/>
    <property type="match status" value="1"/>
</dbReference>
<sequence>MRGATILPLALMFLSGCANLNSIYRAEDMGGRDGTVARTTLIDTEQRAINTILRREFVTRPDGNLHLDRNNQPVREAYATICAEKSPDTFSAQSGSLSGGLELPRATGTIAAAFAESAASIALRTQLTQAQAELLYRICEAYANRAISGFEVHRQLRRFQNTMVALLAIEQLTGAVQVQNVALTTAASATTDRAVIAAQRNLDAARAATQRAEEAVTKAAEDQAGAATAADQAAAAVAAAEQAGSTNRTALERTRDTTAQEKARMDARLQQATASRDAARVAQQRAQEALANAESGSANASGGAVPLGAVPNRQLRAEEAVSIADAVQNIVNTVIRDQQTTLELCHDVIAGEVAEIRADQPSGSQGQRGTPTNSARDAARDRAVTECWSYLRTRNQNAHEIDRINAGGRQPETQRSASPTARVAPQRVAPQLAR</sequence>